<dbReference type="Pfam" id="PF01061">
    <property type="entry name" value="ABC2_membrane"/>
    <property type="match status" value="1"/>
</dbReference>
<feature type="transmembrane region" description="Helical" evidence="9">
    <location>
        <begin position="490"/>
        <end position="511"/>
    </location>
</feature>
<dbReference type="InterPro" id="IPR017871">
    <property type="entry name" value="ABC_transporter-like_CS"/>
</dbReference>
<sequence>MELQQFASNNLRISDKILDVEFQDISFVTKEKNGYKKIIDGVSGKFHCGHLTAIMGPSGAGKTSLLNILTGYQVTGTTGTIKCNSSSRKQKGVLQYKKESCYILQDDSLPNLFTVEECMMIASKLKIANMAKKAREFLINEILTNLSLLKAKNTRCQSLSGGQKKRLSIALELVDNPPILFLDEPTTGLDSASTTQCVDLLKKLANGGRIVICTIHQPNTQTYEMFDQVYMLAKGRCVYQGPSTNTVPFLASVGLHCPQYHNPADYIMEVVSGEYGDHIDQLAVAAQDKKWQNIPTIKLSDTPAIDSKDNNIIYSDENVTLSKSPSEWKRFFILLQRSSVQLYRDWTISQLKLVLHLLVGLFLGITFQNCGRDATKVISNLGFLQVGIVYLAYTSMMPAVLKFPTELVILKKESFNNWYKLTTYYAAFLVFDIPQQMLFSTVYCIGCYFVSDQPLEVDRFFSVLFVLVLASLSSSGFGLILGTITNPINGVFFGAVGLCFFISVGGFFIMFTHMSNVMYLFSYISYISFSVEGVMQAIYGYGRGQLHCPEEAEFCQYVSSEVLLEDIGMSKPNYWIDIIYLTCTFLTFRTIAFVTLKRKLANP</sequence>
<evidence type="ECO:0000256" key="4">
    <source>
        <dbReference type="ARBA" id="ARBA00022692"/>
    </source>
</evidence>
<keyword evidence="4 9" id="KW-0812">Transmembrane</keyword>
<evidence type="ECO:0000256" key="5">
    <source>
        <dbReference type="ARBA" id="ARBA00022741"/>
    </source>
</evidence>
<reference evidence="13" key="1">
    <citation type="submission" date="2025-04" db="UniProtKB">
        <authorList>
            <consortium name="RefSeq"/>
        </authorList>
    </citation>
    <scope>IDENTIFICATION</scope>
    <source>
        <tissue evidence="13">Whole insect</tissue>
    </source>
</reference>
<feature type="transmembrane region" description="Helical" evidence="9">
    <location>
        <begin position="353"/>
        <end position="371"/>
    </location>
</feature>
<dbReference type="KEGG" id="dvv:114331282"/>
<protein>
    <submittedName>
        <fullName evidence="13">ATP-binding cassette sub-family G member 1 isoform X1</fullName>
    </submittedName>
</protein>
<keyword evidence="6 13" id="KW-0067">ATP-binding</keyword>
<evidence type="ECO:0000256" key="3">
    <source>
        <dbReference type="ARBA" id="ARBA00022448"/>
    </source>
</evidence>
<keyword evidence="5" id="KW-0547">Nucleotide-binding</keyword>
<proteinExistence type="inferred from homology"/>
<dbReference type="RefSeq" id="XP_028136603.1">
    <property type="nucleotide sequence ID" value="XM_028280802.1"/>
</dbReference>
<dbReference type="GO" id="GO:0005886">
    <property type="term" value="C:plasma membrane"/>
    <property type="evidence" value="ECO:0007669"/>
    <property type="project" value="TreeGrafter"/>
</dbReference>
<keyword evidence="8 9" id="KW-0472">Membrane</keyword>
<dbReference type="GeneID" id="114331282"/>
<keyword evidence="3" id="KW-0813">Transport</keyword>
<dbReference type="AlphaFoldDB" id="A0A6P7FUG8"/>
<evidence type="ECO:0000256" key="2">
    <source>
        <dbReference type="ARBA" id="ARBA00005814"/>
    </source>
</evidence>
<feature type="transmembrane region" description="Helical" evidence="9">
    <location>
        <begin position="424"/>
        <end position="449"/>
    </location>
</feature>
<dbReference type="InterPro" id="IPR013525">
    <property type="entry name" value="ABC2_TM"/>
</dbReference>
<dbReference type="InParanoid" id="A0A6P7FUG8"/>
<dbReference type="OrthoDB" id="6768588at2759"/>
<evidence type="ECO:0000256" key="8">
    <source>
        <dbReference type="ARBA" id="ARBA00023136"/>
    </source>
</evidence>
<dbReference type="Pfam" id="PF00005">
    <property type="entry name" value="ABC_tran"/>
    <property type="match status" value="1"/>
</dbReference>
<evidence type="ECO:0000256" key="7">
    <source>
        <dbReference type="ARBA" id="ARBA00022989"/>
    </source>
</evidence>
<dbReference type="FunFam" id="3.40.50.300:FF:001077">
    <property type="entry name" value="Uncharacterized protein, isoform A"/>
    <property type="match status" value="1"/>
</dbReference>
<dbReference type="PROSITE" id="PS00211">
    <property type="entry name" value="ABC_TRANSPORTER_1"/>
    <property type="match status" value="1"/>
</dbReference>
<dbReference type="GO" id="GO:0016887">
    <property type="term" value="F:ATP hydrolysis activity"/>
    <property type="evidence" value="ECO:0007669"/>
    <property type="project" value="InterPro"/>
</dbReference>
<dbReference type="GO" id="GO:0140359">
    <property type="term" value="F:ABC-type transporter activity"/>
    <property type="evidence" value="ECO:0007669"/>
    <property type="project" value="InterPro"/>
</dbReference>
<evidence type="ECO:0000256" key="9">
    <source>
        <dbReference type="SAM" id="Phobius"/>
    </source>
</evidence>
<dbReference type="PROSITE" id="PS50893">
    <property type="entry name" value="ABC_TRANSPORTER_2"/>
    <property type="match status" value="1"/>
</dbReference>
<evidence type="ECO:0000256" key="6">
    <source>
        <dbReference type="ARBA" id="ARBA00022840"/>
    </source>
</evidence>
<dbReference type="CDD" id="cd03213">
    <property type="entry name" value="ABCG_EPDR"/>
    <property type="match status" value="1"/>
</dbReference>
<dbReference type="FunCoup" id="A0A6P7FUG8">
    <property type="interactions" value="96"/>
</dbReference>
<evidence type="ECO:0000313" key="11">
    <source>
        <dbReference type="EnsemblMetazoa" id="XP_028136603.1"/>
    </source>
</evidence>
<gene>
    <name evidence="13" type="primary">LOC114331282</name>
</gene>
<dbReference type="InterPro" id="IPR027417">
    <property type="entry name" value="P-loop_NTPase"/>
</dbReference>
<dbReference type="SUPFAM" id="SSF52540">
    <property type="entry name" value="P-loop containing nucleoside triphosphate hydrolases"/>
    <property type="match status" value="1"/>
</dbReference>
<evidence type="ECO:0000256" key="1">
    <source>
        <dbReference type="ARBA" id="ARBA00004141"/>
    </source>
</evidence>
<dbReference type="Pfam" id="PF19055">
    <property type="entry name" value="ABC2_membrane_7"/>
    <property type="match status" value="1"/>
</dbReference>
<dbReference type="InterPro" id="IPR003593">
    <property type="entry name" value="AAA+_ATPase"/>
</dbReference>
<feature type="transmembrane region" description="Helical" evidence="9">
    <location>
        <begin position="383"/>
        <end position="404"/>
    </location>
</feature>
<feature type="transmembrane region" description="Helical" evidence="9">
    <location>
        <begin position="574"/>
        <end position="596"/>
    </location>
</feature>
<dbReference type="EnsemblMetazoa" id="XM_028280802.2">
    <property type="protein sequence ID" value="XP_028136603.1"/>
    <property type="gene ID" value="LOC114331282"/>
</dbReference>
<feature type="transmembrane region" description="Helical" evidence="9">
    <location>
        <begin position="461"/>
        <end position="484"/>
    </location>
</feature>
<dbReference type="GO" id="GO:0005524">
    <property type="term" value="F:ATP binding"/>
    <property type="evidence" value="ECO:0007669"/>
    <property type="project" value="UniProtKB-KW"/>
</dbReference>
<organism evidence="13">
    <name type="scientific">Diabrotica virgifera virgifera</name>
    <name type="common">western corn rootworm</name>
    <dbReference type="NCBI Taxonomy" id="50390"/>
    <lineage>
        <taxon>Eukaryota</taxon>
        <taxon>Metazoa</taxon>
        <taxon>Ecdysozoa</taxon>
        <taxon>Arthropoda</taxon>
        <taxon>Hexapoda</taxon>
        <taxon>Insecta</taxon>
        <taxon>Pterygota</taxon>
        <taxon>Neoptera</taxon>
        <taxon>Endopterygota</taxon>
        <taxon>Coleoptera</taxon>
        <taxon>Polyphaga</taxon>
        <taxon>Cucujiformia</taxon>
        <taxon>Chrysomeloidea</taxon>
        <taxon>Chrysomelidae</taxon>
        <taxon>Galerucinae</taxon>
        <taxon>Diabroticina</taxon>
        <taxon>Diabroticites</taxon>
        <taxon>Diabrotica</taxon>
    </lineage>
</organism>
<dbReference type="Gene3D" id="3.40.50.300">
    <property type="entry name" value="P-loop containing nucleotide triphosphate hydrolases"/>
    <property type="match status" value="1"/>
</dbReference>
<comment type="similarity">
    <text evidence="2">Belongs to the ABC transporter superfamily. ABCG family. Eye pigment precursor importer (TC 3.A.1.204) subfamily.</text>
</comment>
<dbReference type="SMART" id="SM00382">
    <property type="entry name" value="AAA"/>
    <property type="match status" value="1"/>
</dbReference>
<keyword evidence="12" id="KW-1185">Reference proteome</keyword>
<evidence type="ECO:0000259" key="10">
    <source>
        <dbReference type="PROSITE" id="PS50893"/>
    </source>
</evidence>
<reference evidence="11" key="2">
    <citation type="submission" date="2025-05" db="UniProtKB">
        <authorList>
            <consortium name="EnsemblMetazoa"/>
        </authorList>
    </citation>
    <scope>IDENTIFICATION</scope>
</reference>
<dbReference type="PANTHER" id="PTHR48041:SF32">
    <property type="entry name" value="PROTEIN WHITE-LIKE PROTEIN"/>
    <property type="match status" value="1"/>
</dbReference>
<name>A0A6P7FUG8_DIAVI</name>
<keyword evidence="7 9" id="KW-1133">Transmembrane helix</keyword>
<dbReference type="InterPro" id="IPR003439">
    <property type="entry name" value="ABC_transporter-like_ATP-bd"/>
</dbReference>
<accession>A0A6P7FUG8</accession>
<evidence type="ECO:0000313" key="12">
    <source>
        <dbReference type="Proteomes" id="UP001652700"/>
    </source>
</evidence>
<dbReference type="InterPro" id="IPR043926">
    <property type="entry name" value="ABCG_dom"/>
</dbReference>
<feature type="transmembrane region" description="Helical" evidence="9">
    <location>
        <begin position="518"/>
        <end position="539"/>
    </location>
</feature>
<feature type="domain" description="ABC transporter" evidence="10">
    <location>
        <begin position="20"/>
        <end position="259"/>
    </location>
</feature>
<evidence type="ECO:0000313" key="13">
    <source>
        <dbReference type="RefSeq" id="XP_028136603.1"/>
    </source>
</evidence>
<dbReference type="Proteomes" id="UP001652700">
    <property type="component" value="Unplaced"/>
</dbReference>
<dbReference type="InterPro" id="IPR050352">
    <property type="entry name" value="ABCG_transporters"/>
</dbReference>
<dbReference type="PANTHER" id="PTHR48041">
    <property type="entry name" value="ABC TRANSPORTER G FAMILY MEMBER 28"/>
    <property type="match status" value="1"/>
</dbReference>
<comment type="subcellular location">
    <subcellularLocation>
        <location evidence="1">Membrane</location>
        <topology evidence="1">Multi-pass membrane protein</topology>
    </subcellularLocation>
</comment>